<name>A0A5B6VX43_9ROSI</name>
<evidence type="ECO:0008006" key="3">
    <source>
        <dbReference type="Google" id="ProtNLM"/>
    </source>
</evidence>
<reference evidence="2" key="1">
    <citation type="journal article" date="2019" name="Plant Biotechnol. J.">
        <title>Genome sequencing of the Australian wild diploid species Gossypium australe highlights disease resistance and delayed gland morphogenesis.</title>
        <authorList>
            <person name="Cai Y."/>
            <person name="Cai X."/>
            <person name="Wang Q."/>
            <person name="Wang P."/>
            <person name="Zhang Y."/>
            <person name="Cai C."/>
            <person name="Xu Y."/>
            <person name="Wang K."/>
            <person name="Zhou Z."/>
            <person name="Wang C."/>
            <person name="Geng S."/>
            <person name="Li B."/>
            <person name="Dong Q."/>
            <person name="Hou Y."/>
            <person name="Wang H."/>
            <person name="Ai P."/>
            <person name="Liu Z."/>
            <person name="Yi F."/>
            <person name="Sun M."/>
            <person name="An G."/>
            <person name="Cheng J."/>
            <person name="Zhang Y."/>
            <person name="Shi Q."/>
            <person name="Xie Y."/>
            <person name="Shi X."/>
            <person name="Chang Y."/>
            <person name="Huang F."/>
            <person name="Chen Y."/>
            <person name="Hong S."/>
            <person name="Mi L."/>
            <person name="Sun Q."/>
            <person name="Zhang L."/>
            <person name="Zhou B."/>
            <person name="Peng R."/>
            <person name="Zhang X."/>
            <person name="Liu F."/>
        </authorList>
    </citation>
    <scope>NUCLEOTIDE SEQUENCE [LARGE SCALE GENOMIC DNA]</scope>
    <source>
        <strain evidence="2">cv. PA1801</strain>
    </source>
</reference>
<dbReference type="OrthoDB" id="8015698at2759"/>
<protein>
    <recommendedName>
        <fullName evidence="3">Reverse transcriptase</fullName>
    </recommendedName>
</protein>
<accession>A0A5B6VX43</accession>
<organism evidence="1 2">
    <name type="scientific">Gossypium australe</name>
    <dbReference type="NCBI Taxonomy" id="47621"/>
    <lineage>
        <taxon>Eukaryota</taxon>
        <taxon>Viridiplantae</taxon>
        <taxon>Streptophyta</taxon>
        <taxon>Embryophyta</taxon>
        <taxon>Tracheophyta</taxon>
        <taxon>Spermatophyta</taxon>
        <taxon>Magnoliopsida</taxon>
        <taxon>eudicotyledons</taxon>
        <taxon>Gunneridae</taxon>
        <taxon>Pentapetalae</taxon>
        <taxon>rosids</taxon>
        <taxon>malvids</taxon>
        <taxon>Malvales</taxon>
        <taxon>Malvaceae</taxon>
        <taxon>Malvoideae</taxon>
        <taxon>Gossypium</taxon>
    </lineage>
</organism>
<gene>
    <name evidence="1" type="ORF">EPI10_024498</name>
</gene>
<evidence type="ECO:0000313" key="1">
    <source>
        <dbReference type="EMBL" id="KAA3474179.1"/>
    </source>
</evidence>
<proteinExistence type="predicted"/>
<keyword evidence="2" id="KW-1185">Reference proteome</keyword>
<dbReference type="Proteomes" id="UP000325315">
    <property type="component" value="Unassembled WGS sequence"/>
</dbReference>
<comment type="caution">
    <text evidence="1">The sequence shown here is derived from an EMBL/GenBank/DDBJ whole genome shotgun (WGS) entry which is preliminary data.</text>
</comment>
<sequence>MIKEQIGDVLNPEKYLGLPTIIGRRKKEAFMSFKERFIKQIESWSVCHLLVGEKSKNVDSMIKERIGDVLKVSQAANYCWAKEERSIYEFQREIYKINRKLECSPFVSRGKRGIF</sequence>
<dbReference type="EMBL" id="SMMG02000005">
    <property type="protein sequence ID" value="KAA3474179.1"/>
    <property type="molecule type" value="Genomic_DNA"/>
</dbReference>
<evidence type="ECO:0000313" key="2">
    <source>
        <dbReference type="Proteomes" id="UP000325315"/>
    </source>
</evidence>
<dbReference type="AlphaFoldDB" id="A0A5B6VX43"/>